<keyword evidence="2" id="KW-0808">Transferase</keyword>
<dbReference type="CDD" id="cd03185">
    <property type="entry name" value="GST_C_Tau"/>
    <property type="match status" value="1"/>
</dbReference>
<comment type="caution">
    <text evidence="7">The sequence shown here is derived from an EMBL/GenBank/DDBJ whole genome shotgun (WGS) entry which is preliminary data.</text>
</comment>
<dbReference type="SFLD" id="SFLDG01152">
    <property type="entry name" value="Main.3:_Omega-_and_Tau-like"/>
    <property type="match status" value="1"/>
</dbReference>
<accession>A0A388K6N9</accession>
<dbReference type="SUPFAM" id="SSF47616">
    <property type="entry name" value="GST C-terminal domain-like"/>
    <property type="match status" value="1"/>
</dbReference>
<evidence type="ECO:0000256" key="1">
    <source>
        <dbReference type="ARBA" id="ARBA00012452"/>
    </source>
</evidence>
<dbReference type="SFLD" id="SFLDS00019">
    <property type="entry name" value="Glutathione_Transferase_(cytos"/>
    <property type="match status" value="1"/>
</dbReference>
<evidence type="ECO:0000256" key="3">
    <source>
        <dbReference type="ARBA" id="ARBA00023002"/>
    </source>
</evidence>
<evidence type="ECO:0000259" key="6">
    <source>
        <dbReference type="PROSITE" id="PS50405"/>
    </source>
</evidence>
<evidence type="ECO:0000256" key="2">
    <source>
        <dbReference type="ARBA" id="ARBA00022679"/>
    </source>
</evidence>
<dbReference type="GO" id="GO:0006749">
    <property type="term" value="P:glutathione metabolic process"/>
    <property type="evidence" value="ECO:0007669"/>
    <property type="project" value="InterPro"/>
</dbReference>
<dbReference type="GO" id="GO:0045174">
    <property type="term" value="F:glutathione dehydrogenase (ascorbate) activity"/>
    <property type="evidence" value="ECO:0007669"/>
    <property type="project" value="UniProtKB-ARBA"/>
</dbReference>
<feature type="domain" description="GST N-terminal" evidence="5">
    <location>
        <begin position="17"/>
        <end position="95"/>
    </location>
</feature>
<dbReference type="Pfam" id="PF13417">
    <property type="entry name" value="GST_N_3"/>
    <property type="match status" value="1"/>
</dbReference>
<dbReference type="InterPro" id="IPR036282">
    <property type="entry name" value="Glutathione-S-Trfase_C_sf"/>
</dbReference>
<dbReference type="PANTHER" id="PTHR43968">
    <property type="match status" value="1"/>
</dbReference>
<dbReference type="InterPro" id="IPR004045">
    <property type="entry name" value="Glutathione_S-Trfase_N"/>
</dbReference>
<dbReference type="EC" id="2.5.1.18" evidence="1"/>
<dbReference type="PANTHER" id="PTHR43968:SF6">
    <property type="entry name" value="GLUTATHIONE S-TRANSFERASE OMEGA"/>
    <property type="match status" value="1"/>
</dbReference>
<dbReference type="InterPro" id="IPR045073">
    <property type="entry name" value="Omega/Tau-like"/>
</dbReference>
<dbReference type="InterPro" id="IPR036249">
    <property type="entry name" value="Thioredoxin-like_sf"/>
</dbReference>
<dbReference type="AlphaFoldDB" id="A0A388K6N9"/>
<dbReference type="Gramene" id="GBG65701">
    <property type="protein sequence ID" value="GBG65701"/>
    <property type="gene ID" value="CBR_g52001"/>
</dbReference>
<reference evidence="7 8" key="1">
    <citation type="journal article" date="2018" name="Cell">
        <title>The Chara Genome: Secondary Complexity and Implications for Plant Terrestrialization.</title>
        <authorList>
            <person name="Nishiyama T."/>
            <person name="Sakayama H."/>
            <person name="Vries J.D."/>
            <person name="Buschmann H."/>
            <person name="Saint-Marcoux D."/>
            <person name="Ullrich K.K."/>
            <person name="Haas F.B."/>
            <person name="Vanderstraeten L."/>
            <person name="Becker D."/>
            <person name="Lang D."/>
            <person name="Vosolsobe S."/>
            <person name="Rombauts S."/>
            <person name="Wilhelmsson P.K.I."/>
            <person name="Janitza P."/>
            <person name="Kern R."/>
            <person name="Heyl A."/>
            <person name="Rumpler F."/>
            <person name="Villalobos L.I.A.C."/>
            <person name="Clay J.M."/>
            <person name="Skokan R."/>
            <person name="Toyoda A."/>
            <person name="Suzuki Y."/>
            <person name="Kagoshima H."/>
            <person name="Schijlen E."/>
            <person name="Tajeshwar N."/>
            <person name="Catarino B."/>
            <person name="Hetherington A.J."/>
            <person name="Saltykova A."/>
            <person name="Bonnot C."/>
            <person name="Breuninger H."/>
            <person name="Symeonidi A."/>
            <person name="Radhakrishnan G.V."/>
            <person name="Van Nieuwerburgh F."/>
            <person name="Deforce D."/>
            <person name="Chang C."/>
            <person name="Karol K.G."/>
            <person name="Hedrich R."/>
            <person name="Ulvskov P."/>
            <person name="Glockner G."/>
            <person name="Delwiche C.F."/>
            <person name="Petrasek J."/>
            <person name="Van de Peer Y."/>
            <person name="Friml J."/>
            <person name="Beilby M."/>
            <person name="Dolan L."/>
            <person name="Kohara Y."/>
            <person name="Sugano S."/>
            <person name="Fujiyama A."/>
            <person name="Delaux P.-M."/>
            <person name="Quint M."/>
            <person name="TheiBen G."/>
            <person name="Hagemann M."/>
            <person name="Harholt J."/>
            <person name="Dunand C."/>
            <person name="Zachgo S."/>
            <person name="Langdale J."/>
            <person name="Maumus F."/>
            <person name="Straeten D.V.D."/>
            <person name="Gould S.B."/>
            <person name="Rensing S.A."/>
        </authorList>
    </citation>
    <scope>NUCLEOTIDE SEQUENCE [LARGE SCALE GENOMIC DNA]</scope>
    <source>
        <strain evidence="7 8">S276</strain>
    </source>
</reference>
<organism evidence="7 8">
    <name type="scientific">Chara braunii</name>
    <name type="common">Braun's stonewort</name>
    <dbReference type="NCBI Taxonomy" id="69332"/>
    <lineage>
        <taxon>Eukaryota</taxon>
        <taxon>Viridiplantae</taxon>
        <taxon>Streptophyta</taxon>
        <taxon>Charophyceae</taxon>
        <taxon>Charales</taxon>
        <taxon>Characeae</taxon>
        <taxon>Chara</taxon>
    </lineage>
</organism>
<dbReference type="GO" id="GO:0004364">
    <property type="term" value="F:glutathione transferase activity"/>
    <property type="evidence" value="ECO:0007669"/>
    <property type="project" value="UniProtKB-EC"/>
</dbReference>
<keyword evidence="3" id="KW-0560">Oxidoreductase</keyword>
<dbReference type="SFLD" id="SFLDG00358">
    <property type="entry name" value="Main_(cytGST)"/>
    <property type="match status" value="1"/>
</dbReference>
<dbReference type="PROSITE" id="PS50405">
    <property type="entry name" value="GST_CTER"/>
    <property type="match status" value="1"/>
</dbReference>
<dbReference type="Gene3D" id="1.20.1050.10">
    <property type="match status" value="1"/>
</dbReference>
<evidence type="ECO:0000259" key="5">
    <source>
        <dbReference type="PROSITE" id="PS50404"/>
    </source>
</evidence>
<comment type="catalytic activity">
    <reaction evidence="4">
        <text>RX + glutathione = an S-substituted glutathione + a halide anion + H(+)</text>
        <dbReference type="Rhea" id="RHEA:16437"/>
        <dbReference type="ChEBI" id="CHEBI:15378"/>
        <dbReference type="ChEBI" id="CHEBI:16042"/>
        <dbReference type="ChEBI" id="CHEBI:17792"/>
        <dbReference type="ChEBI" id="CHEBI:57925"/>
        <dbReference type="ChEBI" id="CHEBI:90779"/>
        <dbReference type="EC" id="2.5.1.18"/>
    </reaction>
</comment>
<dbReference type="PROSITE" id="PS50404">
    <property type="entry name" value="GST_NTER"/>
    <property type="match status" value="1"/>
</dbReference>
<dbReference type="InterPro" id="IPR050983">
    <property type="entry name" value="GST_Omega/HSP26"/>
</dbReference>
<dbReference type="PRINTS" id="PR01625">
    <property type="entry name" value="GSTRNSFRASEO"/>
</dbReference>
<sequence length="261" mass="28859">MTSGESTVEREGGEGEGEVVLYSSWYCPYAQRARISLEEKRIAYRQVEVDLSNKPPELLAANPRGLVPAIIHNGKSLFESMVVAEYLDEAFPRGSIGVDGLPRGGLMPVQPYDRAIARIWIDFVGKKITATFLKVLQTQDPEGQEKAKSEYLGHIKELSSAMEGISPDGPFFMGEEFGIVDIALVPFAMRHGVLKHFRELSVPDSPEFSRFRVWFAAAVNWPSVKATSFDEKDILPILSKYANNTATSQAAIAIRNNAPLP</sequence>
<dbReference type="InterPro" id="IPR005442">
    <property type="entry name" value="GST_omega"/>
</dbReference>
<dbReference type="STRING" id="69332.A0A388K6N9"/>
<dbReference type="InterPro" id="IPR040079">
    <property type="entry name" value="Glutathione_S-Trfase"/>
</dbReference>
<dbReference type="Gene3D" id="3.40.30.10">
    <property type="entry name" value="Glutaredoxin"/>
    <property type="match status" value="1"/>
</dbReference>
<protein>
    <recommendedName>
        <fullName evidence="1">glutathione transferase</fullName>
        <ecNumber evidence="1">2.5.1.18</ecNumber>
    </recommendedName>
</protein>
<dbReference type="GO" id="GO:0005737">
    <property type="term" value="C:cytoplasm"/>
    <property type="evidence" value="ECO:0007669"/>
    <property type="project" value="InterPro"/>
</dbReference>
<dbReference type="InterPro" id="IPR010987">
    <property type="entry name" value="Glutathione-S-Trfase_C-like"/>
</dbReference>
<dbReference type="OrthoDB" id="4951845at2759"/>
<dbReference type="EMBL" id="BFEA01000064">
    <property type="protein sequence ID" value="GBG65701.1"/>
    <property type="molecule type" value="Genomic_DNA"/>
</dbReference>
<gene>
    <name evidence="7" type="ORF">CBR_g52001</name>
</gene>
<evidence type="ECO:0000256" key="4">
    <source>
        <dbReference type="ARBA" id="ARBA00047960"/>
    </source>
</evidence>
<dbReference type="Proteomes" id="UP000265515">
    <property type="component" value="Unassembled WGS sequence"/>
</dbReference>
<dbReference type="Pfam" id="PF13410">
    <property type="entry name" value="GST_C_2"/>
    <property type="match status" value="1"/>
</dbReference>
<dbReference type="OMA" id="PEGPWFL"/>
<dbReference type="SUPFAM" id="SSF52833">
    <property type="entry name" value="Thioredoxin-like"/>
    <property type="match status" value="1"/>
</dbReference>
<keyword evidence="8" id="KW-1185">Reference proteome</keyword>
<dbReference type="InterPro" id="IPR045074">
    <property type="entry name" value="GST_C_Tau"/>
</dbReference>
<name>A0A388K6N9_CHABU</name>
<proteinExistence type="predicted"/>
<evidence type="ECO:0000313" key="8">
    <source>
        <dbReference type="Proteomes" id="UP000265515"/>
    </source>
</evidence>
<evidence type="ECO:0000313" key="7">
    <source>
        <dbReference type="EMBL" id="GBG65701.1"/>
    </source>
</evidence>
<feature type="domain" description="GST C-terminal" evidence="6">
    <location>
        <begin position="110"/>
        <end position="237"/>
    </location>
</feature>